<evidence type="ECO:0000313" key="3">
    <source>
        <dbReference type="Proteomes" id="UP000030693"/>
    </source>
</evidence>
<dbReference type="SUPFAM" id="SSF144232">
    <property type="entry name" value="HIT/MYND zinc finger-like"/>
    <property type="match status" value="1"/>
</dbReference>
<protein>
    <recommendedName>
        <fullName evidence="4">HIT-type domain-containing protein</fullName>
    </recommendedName>
</protein>
<sequence>MSSSQPADRPCGVCSVPDASYRCSMCQVFRFCKVACFRIHKETCALKRPAPENDPDASPVAKRPRALARLPVGPLASSSSNPFDDGIDSWRGASDRQLDEAVTSPELRKKFDSLSTEAAARLRMLAGQSSLATGTASTPSPYFPATVGDFRGSPMDQALVELLHPDAATSAGGAARMSHSDLRVHREMVALLEVAIRQAGFSELLGDEDLDGRPGAGGGTGGRGATSAPGPVASLLRELLGQGGDPSLDCGTALPLPPGLRPTAPASSPATVRELTSESADKSTDAP</sequence>
<reference evidence="2" key="1">
    <citation type="submission" date="2013-04" db="EMBL/GenBank/DDBJ databases">
        <title>The Genome Sequence of Fonticula alba ATCC 38817.</title>
        <authorList>
            <consortium name="The Broad Institute Genomics Platform"/>
            <person name="Russ C."/>
            <person name="Cuomo C."/>
            <person name="Burger G."/>
            <person name="Gray M.W."/>
            <person name="Holland P.W.H."/>
            <person name="King N."/>
            <person name="Lang F.B.F."/>
            <person name="Roger A.J."/>
            <person name="Ruiz-Trillo I."/>
            <person name="Brown M."/>
            <person name="Walker B."/>
            <person name="Young S."/>
            <person name="Zeng Q."/>
            <person name="Gargeya S."/>
            <person name="Fitzgerald M."/>
            <person name="Haas B."/>
            <person name="Abouelleil A."/>
            <person name="Allen A.W."/>
            <person name="Alvarado L."/>
            <person name="Arachchi H.M."/>
            <person name="Berlin A.M."/>
            <person name="Chapman S.B."/>
            <person name="Gainer-Dewar J."/>
            <person name="Goldberg J."/>
            <person name="Griggs A."/>
            <person name="Gujja S."/>
            <person name="Hansen M."/>
            <person name="Howarth C."/>
            <person name="Imamovic A."/>
            <person name="Ireland A."/>
            <person name="Larimer J."/>
            <person name="McCowan C."/>
            <person name="Murphy C."/>
            <person name="Pearson M."/>
            <person name="Poon T.W."/>
            <person name="Priest M."/>
            <person name="Roberts A."/>
            <person name="Saif S."/>
            <person name="Shea T."/>
            <person name="Sisk P."/>
            <person name="Sykes S."/>
            <person name="Wortman J."/>
            <person name="Nusbaum C."/>
            <person name="Birren B."/>
        </authorList>
    </citation>
    <scope>NUCLEOTIDE SEQUENCE [LARGE SCALE GENOMIC DNA]</scope>
    <source>
        <strain evidence="2">ATCC 38817</strain>
    </source>
</reference>
<feature type="compositionally biased region" description="Gly residues" evidence="1">
    <location>
        <begin position="214"/>
        <end position="224"/>
    </location>
</feature>
<organism evidence="2">
    <name type="scientific">Fonticula alba</name>
    <name type="common">Slime mold</name>
    <dbReference type="NCBI Taxonomy" id="691883"/>
    <lineage>
        <taxon>Eukaryota</taxon>
        <taxon>Rotosphaerida</taxon>
        <taxon>Fonticulaceae</taxon>
        <taxon>Fonticula</taxon>
    </lineage>
</organism>
<dbReference type="RefSeq" id="XP_009493898.1">
    <property type="nucleotide sequence ID" value="XM_009495623.1"/>
</dbReference>
<evidence type="ECO:0000313" key="2">
    <source>
        <dbReference type="EMBL" id="KCV72320.1"/>
    </source>
</evidence>
<name>A0A058ZD34_FONAL</name>
<feature type="compositionally biased region" description="Basic and acidic residues" evidence="1">
    <location>
        <begin position="275"/>
        <end position="287"/>
    </location>
</feature>
<evidence type="ECO:0000256" key="1">
    <source>
        <dbReference type="SAM" id="MobiDB-lite"/>
    </source>
</evidence>
<dbReference type="CDD" id="cd23024">
    <property type="entry name" value="zf-HIT_ZNHIT2-3"/>
    <property type="match status" value="1"/>
</dbReference>
<dbReference type="OrthoDB" id="18412at2759"/>
<feature type="region of interest" description="Disordered" evidence="1">
    <location>
        <begin position="71"/>
        <end position="91"/>
    </location>
</feature>
<dbReference type="GeneID" id="20526441"/>
<dbReference type="Proteomes" id="UP000030693">
    <property type="component" value="Unassembled WGS sequence"/>
</dbReference>
<dbReference type="AlphaFoldDB" id="A0A058ZD34"/>
<keyword evidence="3" id="KW-1185">Reference proteome</keyword>
<evidence type="ECO:0008006" key="4">
    <source>
        <dbReference type="Google" id="ProtNLM"/>
    </source>
</evidence>
<gene>
    <name evidence="2" type="ORF">H696_01716</name>
</gene>
<dbReference type="Gene3D" id="3.30.60.190">
    <property type="match status" value="1"/>
</dbReference>
<dbReference type="EMBL" id="KB932202">
    <property type="protein sequence ID" value="KCV72320.1"/>
    <property type="molecule type" value="Genomic_DNA"/>
</dbReference>
<feature type="region of interest" description="Disordered" evidence="1">
    <location>
        <begin position="205"/>
        <end position="287"/>
    </location>
</feature>
<proteinExistence type="predicted"/>
<accession>A0A058ZD34</accession>